<feature type="domain" description="OmpA-like" evidence="3">
    <location>
        <begin position="424"/>
        <end position="503"/>
    </location>
</feature>
<feature type="region of interest" description="Disordered" evidence="1">
    <location>
        <begin position="344"/>
        <end position="367"/>
    </location>
</feature>
<dbReference type="SUPFAM" id="SSF103647">
    <property type="entry name" value="TSP type-3 repeat"/>
    <property type="match status" value="1"/>
</dbReference>
<proteinExistence type="predicted"/>
<dbReference type="InterPro" id="IPR028974">
    <property type="entry name" value="TSP_type-3_rpt"/>
</dbReference>
<dbReference type="Gene3D" id="4.10.1080.10">
    <property type="entry name" value="TSP type-3 repeat"/>
    <property type="match status" value="1"/>
</dbReference>
<comment type="caution">
    <text evidence="4">The sequence shown here is derived from an EMBL/GenBank/DDBJ whole genome shotgun (WGS) entry which is preliminary data.</text>
</comment>
<accession>A0A4Q1D3H1</accession>
<dbReference type="InterPro" id="IPR036737">
    <property type="entry name" value="OmpA-like_sf"/>
</dbReference>
<evidence type="ECO:0000259" key="3">
    <source>
        <dbReference type="Pfam" id="PF00691"/>
    </source>
</evidence>
<feature type="region of interest" description="Disordered" evidence="1">
    <location>
        <begin position="505"/>
        <end position="530"/>
    </location>
</feature>
<feature type="signal peptide" evidence="2">
    <location>
        <begin position="1"/>
        <end position="21"/>
    </location>
</feature>
<dbReference type="Proteomes" id="UP000290545">
    <property type="component" value="Unassembled WGS sequence"/>
</dbReference>
<dbReference type="EMBL" id="SDHZ01000002">
    <property type="protein sequence ID" value="RXK82848.1"/>
    <property type="molecule type" value="Genomic_DNA"/>
</dbReference>
<dbReference type="OrthoDB" id="1522982at2"/>
<dbReference type="InterPro" id="IPR011250">
    <property type="entry name" value="OMP/PagP_B-barrel"/>
</dbReference>
<sequence length="530" mass="57614">MASKKYTMILGLLGLAGSATFAQKNDATADWWKDSSKVATKRLPQYNEFQNNQYPYPARPRDMWELGFHGGYSTIISDIDGRPGFGGGLSLRKSLGHVFSVRADYTGSFNYGLDYRTRVATNGAEAAVWGAGPYVANYKTAVHQGNLDLIASLNTISNYRGNPKANIYVFAGYSLVAADVDVDNSLRGANLNGINFSGKRKDIKDALKNRMNDYNVNAPVPNGNREPVGRIDDNYLLRHAASFGGGIAWKLSNRLSLGIEQRFTVPFSDDLDGVNAGKSNDFISYTSIRGGLALGNSSKRVAPLWWINPNNFIYNELNSPKHMKLPPPVLPDADGDGITDQFDLEPNTPAGAPVDSRGRALDTDGDGVPDYKDKELLTPQKCFPVNADGVGNCPEPECCKELRDKLASWKPGGDCAITNLPSLTFKSGAVRIGKDGEAILASIAEKMNANPTCKVKIIGYGAANKRAQQLSWDRVNAVEKYLVEKQGISESRLLFVYGQEGDANTVDFEGTTEDGPNSVPAPHPNLKRTK</sequence>
<dbReference type="InterPro" id="IPR006665">
    <property type="entry name" value="OmpA-like"/>
</dbReference>
<reference evidence="4 5" key="1">
    <citation type="submission" date="2019-01" db="EMBL/GenBank/DDBJ databases">
        <title>Filimonas sp. strain TTM-71.</title>
        <authorList>
            <person name="Chen W.-M."/>
        </authorList>
    </citation>
    <scope>NUCLEOTIDE SEQUENCE [LARGE SCALE GENOMIC DNA]</scope>
    <source>
        <strain evidence="4 5">TTM-71</strain>
    </source>
</reference>
<feature type="chain" id="PRO_5020618206" description="OmpA-like domain-containing protein" evidence="2">
    <location>
        <begin position="22"/>
        <end position="530"/>
    </location>
</feature>
<protein>
    <recommendedName>
        <fullName evidence="3">OmpA-like domain-containing protein</fullName>
    </recommendedName>
</protein>
<dbReference type="Gene3D" id="3.30.1330.60">
    <property type="entry name" value="OmpA-like domain"/>
    <property type="match status" value="1"/>
</dbReference>
<evidence type="ECO:0000313" key="5">
    <source>
        <dbReference type="Proteomes" id="UP000290545"/>
    </source>
</evidence>
<dbReference type="AlphaFoldDB" id="A0A4Q1D3H1"/>
<dbReference type="RefSeq" id="WP_129003580.1">
    <property type="nucleotide sequence ID" value="NZ_SDHZ01000002.1"/>
</dbReference>
<dbReference type="SUPFAM" id="SSF103088">
    <property type="entry name" value="OmpA-like"/>
    <property type="match status" value="1"/>
</dbReference>
<keyword evidence="5" id="KW-1185">Reference proteome</keyword>
<evidence type="ECO:0000313" key="4">
    <source>
        <dbReference type="EMBL" id="RXK82848.1"/>
    </source>
</evidence>
<dbReference type="SUPFAM" id="SSF56925">
    <property type="entry name" value="OMPA-like"/>
    <property type="match status" value="1"/>
</dbReference>
<gene>
    <name evidence="4" type="ORF">ESB13_11980</name>
</gene>
<organism evidence="4 5">
    <name type="scientific">Filimonas effusa</name>
    <dbReference type="NCBI Taxonomy" id="2508721"/>
    <lineage>
        <taxon>Bacteria</taxon>
        <taxon>Pseudomonadati</taxon>
        <taxon>Bacteroidota</taxon>
        <taxon>Chitinophagia</taxon>
        <taxon>Chitinophagales</taxon>
        <taxon>Chitinophagaceae</taxon>
        <taxon>Filimonas</taxon>
    </lineage>
</organism>
<keyword evidence="2" id="KW-0732">Signal</keyword>
<dbReference type="Pfam" id="PF00691">
    <property type="entry name" value="OmpA"/>
    <property type="match status" value="1"/>
</dbReference>
<dbReference type="GO" id="GO:0005509">
    <property type="term" value="F:calcium ion binding"/>
    <property type="evidence" value="ECO:0007669"/>
    <property type="project" value="InterPro"/>
</dbReference>
<evidence type="ECO:0000256" key="2">
    <source>
        <dbReference type="SAM" id="SignalP"/>
    </source>
</evidence>
<evidence type="ECO:0000256" key="1">
    <source>
        <dbReference type="SAM" id="MobiDB-lite"/>
    </source>
</evidence>
<name>A0A4Q1D3H1_9BACT</name>